<dbReference type="PANTHER" id="PTHR11103:SF18">
    <property type="entry name" value="SLR1189 PROTEIN"/>
    <property type="match status" value="1"/>
</dbReference>
<evidence type="ECO:0000256" key="3">
    <source>
        <dbReference type="PROSITE-ProRule" id="PRU00333"/>
    </source>
</evidence>
<feature type="binding site" evidence="3">
    <location>
        <position position="296"/>
    </location>
    <ligand>
        <name>Zn(2+)</name>
        <dbReference type="ChEBI" id="CHEBI:29105"/>
    </ligand>
</feature>
<dbReference type="InterPro" id="IPR036589">
    <property type="entry name" value="HCY_dom_sf"/>
</dbReference>
<proteinExistence type="predicted"/>
<dbReference type="RefSeq" id="WP_255839317.1">
    <property type="nucleotide sequence ID" value="NZ_CP073346.1"/>
</dbReference>
<protein>
    <submittedName>
        <fullName evidence="5">Homocysteine S-methyltransferase family protein</fullName>
    </submittedName>
</protein>
<keyword evidence="1 3" id="KW-0489">Methyltransferase</keyword>
<feature type="binding site" evidence="3">
    <location>
        <position position="227"/>
    </location>
    <ligand>
        <name>Zn(2+)</name>
        <dbReference type="ChEBI" id="CHEBI:29105"/>
    </ligand>
</feature>
<dbReference type="SUPFAM" id="SSF82282">
    <property type="entry name" value="Homocysteine S-methyltransferase"/>
    <property type="match status" value="1"/>
</dbReference>
<feature type="binding site" evidence="3">
    <location>
        <position position="297"/>
    </location>
    <ligand>
        <name>Zn(2+)</name>
        <dbReference type="ChEBI" id="CHEBI:29105"/>
    </ligand>
</feature>
<evidence type="ECO:0000256" key="1">
    <source>
        <dbReference type="ARBA" id="ARBA00022603"/>
    </source>
</evidence>
<reference evidence="5" key="1">
    <citation type="submission" date="2021-04" db="EMBL/GenBank/DDBJ databases">
        <title>Oceanospirillales bacteria with DddD are important DMSP degraders in coastal seawater.</title>
        <authorList>
            <person name="Liu J."/>
        </authorList>
    </citation>
    <scope>NUCLEOTIDE SEQUENCE</scope>
    <source>
        <strain evidence="5">D13-4</strain>
    </source>
</reference>
<dbReference type="Gene3D" id="3.20.20.330">
    <property type="entry name" value="Homocysteine-binding-like domain"/>
    <property type="match status" value="1"/>
</dbReference>
<gene>
    <name evidence="5" type="ORF">KDW96_04920</name>
</gene>
<name>A0ABY5H9Y6_9PSED</name>
<dbReference type="Pfam" id="PF02574">
    <property type="entry name" value="S-methyl_trans"/>
    <property type="match status" value="1"/>
</dbReference>
<dbReference type="Proteomes" id="UP001059672">
    <property type="component" value="Chromosome"/>
</dbReference>
<comment type="cofactor">
    <cofactor evidence="3">
        <name>Zn(2+)</name>
        <dbReference type="ChEBI" id="CHEBI:29105"/>
    </cofactor>
</comment>
<organism evidence="5 6">
    <name type="scientific">Pseudomonas benzenivorans</name>
    <dbReference type="NCBI Taxonomy" id="556533"/>
    <lineage>
        <taxon>Bacteria</taxon>
        <taxon>Pseudomonadati</taxon>
        <taxon>Pseudomonadota</taxon>
        <taxon>Gammaproteobacteria</taxon>
        <taxon>Pseudomonadales</taxon>
        <taxon>Pseudomonadaceae</taxon>
        <taxon>Pseudomonas</taxon>
    </lineage>
</organism>
<keyword evidence="3" id="KW-0479">Metal-binding</keyword>
<keyword evidence="2 3" id="KW-0808">Transferase</keyword>
<dbReference type="PANTHER" id="PTHR11103">
    <property type="entry name" value="SLR1189 PROTEIN"/>
    <property type="match status" value="1"/>
</dbReference>
<keyword evidence="3" id="KW-0862">Zinc</keyword>
<dbReference type="EMBL" id="CP073346">
    <property type="protein sequence ID" value="UTW08662.1"/>
    <property type="molecule type" value="Genomic_DNA"/>
</dbReference>
<dbReference type="PROSITE" id="PS50970">
    <property type="entry name" value="HCY"/>
    <property type="match status" value="1"/>
</dbReference>
<evidence type="ECO:0000313" key="6">
    <source>
        <dbReference type="Proteomes" id="UP001059672"/>
    </source>
</evidence>
<evidence type="ECO:0000256" key="2">
    <source>
        <dbReference type="ARBA" id="ARBA00022679"/>
    </source>
</evidence>
<dbReference type="InterPro" id="IPR003726">
    <property type="entry name" value="HCY_dom"/>
</dbReference>
<evidence type="ECO:0000259" key="4">
    <source>
        <dbReference type="PROSITE" id="PS50970"/>
    </source>
</evidence>
<feature type="domain" description="Hcy-binding" evidence="4">
    <location>
        <begin position="4"/>
        <end position="311"/>
    </location>
</feature>
<accession>A0ABY5H9Y6</accession>
<sequence>MSKYRNQLPQLQEQLFMTDGGLETTLIFHEGIDLSLFAAFDLLKNAAGVAVLRRYFTAYAELARTHGVGLVLESPTWRANPDWAAQLGYDAGQLADANRKAIELLLEVRADYESATTPIVISGNIGPRGDGYRPDRRMSAGEARDYHGPQVQTFTQTEADMVAAFTLNYVEEAIGITAAAKACDMPVAIAFTLETDGRLPSGDTLEAAIRRTDKETGEYPAYYLINCAHPSHFDAVLREGGEWRARIRGLRANASKRSHAELDQSPDLDAGDPEELAAQYRALQSALPRLSVVGGCCGTDHRHVDAICSAMDLAYQPERAWN</sequence>
<evidence type="ECO:0000313" key="5">
    <source>
        <dbReference type="EMBL" id="UTW08662.1"/>
    </source>
</evidence>
<keyword evidence="6" id="KW-1185">Reference proteome</keyword>